<dbReference type="SUPFAM" id="SSF46785">
    <property type="entry name" value="Winged helix' DNA-binding domain"/>
    <property type="match status" value="1"/>
</dbReference>
<dbReference type="InterPro" id="IPR039422">
    <property type="entry name" value="MarR/SlyA-like"/>
</dbReference>
<dbReference type="EMBL" id="JBIAXI010000012">
    <property type="protein sequence ID" value="MFF4775247.1"/>
    <property type="molecule type" value="Genomic_DNA"/>
</dbReference>
<dbReference type="InterPro" id="IPR036388">
    <property type="entry name" value="WH-like_DNA-bd_sf"/>
</dbReference>
<sequence length="149" mass="15951">MRHDPPGAARELAATLHDIARHLRLRGEAVAGLRPLSPTEFEVLRLVDRSPGICPGAVAEALGMRPSNLSATVRKLTQQGLIERRTDPDDRRGVRLALTGEAAKDVERLEAAWAANLAALLDRLPSEHASALVAALPALRALRDVSLPG</sequence>
<feature type="domain" description="HTH marR-type" evidence="1">
    <location>
        <begin position="9"/>
        <end position="141"/>
    </location>
</feature>
<organism evidence="2 3">
    <name type="scientific">Microtetraspora fusca</name>
    <dbReference type="NCBI Taxonomy" id="1997"/>
    <lineage>
        <taxon>Bacteria</taxon>
        <taxon>Bacillati</taxon>
        <taxon>Actinomycetota</taxon>
        <taxon>Actinomycetes</taxon>
        <taxon>Streptosporangiales</taxon>
        <taxon>Streptosporangiaceae</taxon>
        <taxon>Microtetraspora</taxon>
    </lineage>
</organism>
<accession>A0ABW6V9G2</accession>
<dbReference type="InterPro" id="IPR036390">
    <property type="entry name" value="WH_DNA-bd_sf"/>
</dbReference>
<keyword evidence="3" id="KW-1185">Reference proteome</keyword>
<comment type="caution">
    <text evidence="2">The sequence shown here is derived from an EMBL/GenBank/DDBJ whole genome shotgun (WGS) entry which is preliminary data.</text>
</comment>
<dbReference type="PRINTS" id="PR00598">
    <property type="entry name" value="HTHMARR"/>
</dbReference>
<reference evidence="2 3" key="1">
    <citation type="submission" date="2024-10" db="EMBL/GenBank/DDBJ databases">
        <title>The Natural Products Discovery Center: Release of the First 8490 Sequenced Strains for Exploring Actinobacteria Biosynthetic Diversity.</title>
        <authorList>
            <person name="Kalkreuter E."/>
            <person name="Kautsar S.A."/>
            <person name="Yang D."/>
            <person name="Bader C.D."/>
            <person name="Teijaro C.N."/>
            <person name="Fluegel L."/>
            <person name="Davis C.M."/>
            <person name="Simpson J.R."/>
            <person name="Lauterbach L."/>
            <person name="Steele A.D."/>
            <person name="Gui C."/>
            <person name="Meng S."/>
            <person name="Li G."/>
            <person name="Viehrig K."/>
            <person name="Ye F."/>
            <person name="Su P."/>
            <person name="Kiefer A.F."/>
            <person name="Nichols A."/>
            <person name="Cepeda A.J."/>
            <person name="Yan W."/>
            <person name="Fan B."/>
            <person name="Jiang Y."/>
            <person name="Adhikari A."/>
            <person name="Zheng C.-J."/>
            <person name="Schuster L."/>
            <person name="Cowan T.M."/>
            <person name="Smanski M.J."/>
            <person name="Chevrette M.G."/>
            <person name="De Carvalho L.P.S."/>
            <person name="Shen B."/>
        </authorList>
    </citation>
    <scope>NUCLEOTIDE SEQUENCE [LARGE SCALE GENOMIC DNA]</scope>
    <source>
        <strain evidence="2 3">NPDC001281</strain>
    </source>
</reference>
<dbReference type="SMART" id="SM00347">
    <property type="entry name" value="HTH_MARR"/>
    <property type="match status" value="1"/>
</dbReference>
<dbReference type="RefSeq" id="WP_387343441.1">
    <property type="nucleotide sequence ID" value="NZ_JBIAXI010000012.1"/>
</dbReference>
<gene>
    <name evidence="2" type="ORF">ACFY05_20555</name>
</gene>
<name>A0ABW6V9G2_MICFU</name>
<dbReference type="PANTHER" id="PTHR33164">
    <property type="entry name" value="TRANSCRIPTIONAL REGULATOR, MARR FAMILY"/>
    <property type="match status" value="1"/>
</dbReference>
<protein>
    <submittedName>
        <fullName evidence="2">MarR family winged helix-turn-helix transcriptional regulator</fullName>
    </submittedName>
</protein>
<dbReference type="PROSITE" id="PS50995">
    <property type="entry name" value="HTH_MARR_2"/>
    <property type="match status" value="1"/>
</dbReference>
<evidence type="ECO:0000259" key="1">
    <source>
        <dbReference type="PROSITE" id="PS50995"/>
    </source>
</evidence>
<dbReference type="Proteomes" id="UP001602119">
    <property type="component" value="Unassembled WGS sequence"/>
</dbReference>
<evidence type="ECO:0000313" key="2">
    <source>
        <dbReference type="EMBL" id="MFF4775247.1"/>
    </source>
</evidence>
<dbReference type="PANTHER" id="PTHR33164:SF103">
    <property type="entry name" value="REGULATORY PROTEIN MARR"/>
    <property type="match status" value="1"/>
</dbReference>
<proteinExistence type="predicted"/>
<evidence type="ECO:0000313" key="3">
    <source>
        <dbReference type="Proteomes" id="UP001602119"/>
    </source>
</evidence>
<dbReference type="Pfam" id="PF12802">
    <property type="entry name" value="MarR_2"/>
    <property type="match status" value="1"/>
</dbReference>
<dbReference type="Gene3D" id="1.10.10.10">
    <property type="entry name" value="Winged helix-like DNA-binding domain superfamily/Winged helix DNA-binding domain"/>
    <property type="match status" value="1"/>
</dbReference>
<dbReference type="InterPro" id="IPR000835">
    <property type="entry name" value="HTH_MarR-typ"/>
</dbReference>